<dbReference type="Gene3D" id="2.50.20.10">
    <property type="entry name" value="Lipoprotein localisation LolA/LolB/LppX"/>
    <property type="match status" value="1"/>
</dbReference>
<keyword evidence="3" id="KW-1185">Reference proteome</keyword>
<sequence length="215" mass="23201">MFKPQLVAGLIATLALGAQAADVLDAAISRFVALASYRATVRSVGTGGEGQLIRYGYRKPGWVRMAFVRPHAGAVLVYDPGARKVRLWPFGVGYLLVLTLSPDNALIRGEHGHRVDRSDVGALLANLAALRDRGSAAPLGDAVIGEQQVTGVEVKGAGDANVAGVHRYRVWFARDTLFPARVESYGVDGQAIETVMLEDVERDVAFPDDFFRPER</sequence>
<evidence type="ECO:0008006" key="4">
    <source>
        <dbReference type="Google" id="ProtNLM"/>
    </source>
</evidence>
<accession>A0ABY0FBJ4</accession>
<keyword evidence="1" id="KW-0732">Signal</keyword>
<proteinExistence type="predicted"/>
<feature type="signal peptide" evidence="1">
    <location>
        <begin position="1"/>
        <end position="20"/>
    </location>
</feature>
<dbReference type="EMBL" id="REGR01000014">
    <property type="protein sequence ID" value="RXZ42835.1"/>
    <property type="molecule type" value="Genomic_DNA"/>
</dbReference>
<feature type="chain" id="PRO_5045738337" description="DUF1571 domain-containing protein" evidence="1">
    <location>
        <begin position="21"/>
        <end position="215"/>
    </location>
</feature>
<comment type="caution">
    <text evidence="2">The sequence shown here is derived from an EMBL/GenBank/DDBJ whole genome shotgun (WGS) entry which is preliminary data.</text>
</comment>
<evidence type="ECO:0000256" key="1">
    <source>
        <dbReference type="SAM" id="SignalP"/>
    </source>
</evidence>
<protein>
    <recommendedName>
        <fullName evidence="4">DUF1571 domain-containing protein</fullName>
    </recommendedName>
</protein>
<evidence type="ECO:0000313" key="3">
    <source>
        <dbReference type="Proteomes" id="UP000290682"/>
    </source>
</evidence>
<organism evidence="2 3">
    <name type="scientific">Crenobacter cavernae</name>
    <dbReference type="NCBI Taxonomy" id="2290923"/>
    <lineage>
        <taxon>Bacteria</taxon>
        <taxon>Pseudomonadati</taxon>
        <taxon>Pseudomonadota</taxon>
        <taxon>Betaproteobacteria</taxon>
        <taxon>Neisseriales</taxon>
        <taxon>Neisseriaceae</taxon>
        <taxon>Crenobacter</taxon>
    </lineage>
</organism>
<gene>
    <name evidence="2" type="ORF">EBB06_12860</name>
</gene>
<name>A0ABY0FBJ4_9NEIS</name>
<reference evidence="2 3" key="1">
    <citation type="submission" date="2018-10" db="EMBL/GenBank/DDBJ databases">
        <title>Draft genome of Fastidiocella sp. strain 375T, a bacterium isolated from a karstic cave dripping water.</title>
        <authorList>
            <person name="Coelho C."/>
            <person name="Verissimo A."/>
            <person name="Tiago I."/>
        </authorList>
    </citation>
    <scope>NUCLEOTIDE SEQUENCE [LARGE SCALE GENOMIC DNA]</scope>
    <source>
        <strain evidence="2 3">CAVE-375</strain>
    </source>
</reference>
<dbReference type="Proteomes" id="UP000290682">
    <property type="component" value="Unassembled WGS sequence"/>
</dbReference>
<evidence type="ECO:0000313" key="2">
    <source>
        <dbReference type="EMBL" id="RXZ42835.1"/>
    </source>
</evidence>